<sequence length="67" mass="7938">MELTKNTIIKVKDKTKGRNNYSECRRNYTAKVIKEYPNFYLILNEKGYKECINKIFLKTGDIKVMEG</sequence>
<dbReference type="EMBL" id="CP033169">
    <property type="protein sequence ID" value="AYO30827.1"/>
    <property type="molecule type" value="Genomic_DNA"/>
</dbReference>
<dbReference type="AlphaFoldDB" id="A0A3G2R7N5"/>
<dbReference type="Proteomes" id="UP000280960">
    <property type="component" value="Chromosome"/>
</dbReference>
<reference evidence="1 2" key="1">
    <citation type="submission" date="2018-10" db="EMBL/GenBank/DDBJ databases">
        <authorList>
            <person name="Zhang X."/>
        </authorList>
    </citation>
    <scope>NUCLEOTIDE SEQUENCE [LARGE SCALE GENOMIC DNA]</scope>
    <source>
        <strain evidence="1 2">SK-G1</strain>
    </source>
</reference>
<name>A0A3G2R7N5_9FIRM</name>
<gene>
    <name evidence="1" type="ORF">D2962_09565</name>
</gene>
<dbReference type="KEGG" id="bacg:D2962_09565"/>
<protein>
    <submittedName>
        <fullName evidence="1">Uncharacterized protein</fullName>
    </submittedName>
</protein>
<proteinExistence type="predicted"/>
<accession>A0A3G2R7N5</accession>
<evidence type="ECO:0000313" key="2">
    <source>
        <dbReference type="Proteomes" id="UP000280960"/>
    </source>
</evidence>
<keyword evidence="2" id="KW-1185">Reference proteome</keyword>
<evidence type="ECO:0000313" key="1">
    <source>
        <dbReference type="EMBL" id="AYO30827.1"/>
    </source>
</evidence>
<organism evidence="1 2">
    <name type="scientific">Biomaibacter acetigenes</name>
    <dbReference type="NCBI Taxonomy" id="2316383"/>
    <lineage>
        <taxon>Bacteria</taxon>
        <taxon>Bacillati</taxon>
        <taxon>Bacillota</taxon>
        <taxon>Clostridia</taxon>
        <taxon>Thermosediminibacterales</taxon>
        <taxon>Tepidanaerobacteraceae</taxon>
        <taxon>Biomaibacter</taxon>
    </lineage>
</organism>